<dbReference type="Proteomes" id="UP000838412">
    <property type="component" value="Chromosome 12"/>
</dbReference>
<gene>
    <name evidence="2" type="primary">Hypp6776</name>
    <name evidence="2" type="ORF">BLAG_LOCUS5788</name>
</gene>
<proteinExistence type="predicted"/>
<reference evidence="2" key="1">
    <citation type="submission" date="2022-01" db="EMBL/GenBank/DDBJ databases">
        <authorList>
            <person name="Braso-Vives M."/>
        </authorList>
    </citation>
    <scope>NUCLEOTIDE SEQUENCE</scope>
</reference>
<evidence type="ECO:0000256" key="1">
    <source>
        <dbReference type="SAM" id="MobiDB-lite"/>
    </source>
</evidence>
<dbReference type="OrthoDB" id="10236591at2759"/>
<protein>
    <submittedName>
        <fullName evidence="2">Hypp6776 protein</fullName>
    </submittedName>
</protein>
<feature type="region of interest" description="Disordered" evidence="1">
    <location>
        <begin position="501"/>
        <end position="532"/>
    </location>
</feature>
<dbReference type="EMBL" id="OV696697">
    <property type="protein sequence ID" value="CAH1242499.1"/>
    <property type="molecule type" value="Genomic_DNA"/>
</dbReference>
<evidence type="ECO:0000313" key="3">
    <source>
        <dbReference type="Proteomes" id="UP000838412"/>
    </source>
</evidence>
<dbReference type="AlphaFoldDB" id="A0A8J9YVD9"/>
<name>A0A8J9YVD9_BRALA</name>
<feature type="compositionally biased region" description="Low complexity" evidence="1">
    <location>
        <begin position="501"/>
        <end position="523"/>
    </location>
</feature>
<sequence>MQRLRYEMATGNTTDGYFQPVTSVCDYLHREDHTASCPWRTYHKEVRVFDNAGMAHTAGGGGFRTDPGEVKTEDVNPGDGQKMAHLGPGEVSYGSSYNFSYNIRPSKRTTEWRARKRNAEVAAAGRGKRKEYSCRVCGLPVASEGHSQFRGQRYCPNAPGQTIYDVGQMIAVIGTANTTDPIPWFGRVVATKPLKVRWYDIDNDDSKYHVERDSDGKPLKDQEIAPKKVLTAVTFNADMSLPQDEHIRVFSMLPSKKEHVSANMGIHKTMAALSQRCFKEADGVMQQWMEGKFPDQASTSVTQYLFAELKGVAEEDAYNILFSFNQREIDQYEFKRRCQDAKVTQKENGCPRREEAEVRQRKEEELRERMEEELRLRKIGPDPFGTLELKTIVALLDDFRLSRNEVGKYLKAEFPQVKGVGNDPLELTFSNLRSFNSDLANSVQISYQSCVIIEGRPALIQPNLEAVLQAEEPTRPKPAQQDDQNDTEAYIDTFETILETTPQPQQPGSQLQQHHQQQPTPVTHYRRIAPKPTPAPPVPISHISPYPIFVPSFISPPATMSPGLIPLLPCTKRPHVLTDHKPGFGRGGLGWSRETLIAVTSNIESMEFRRKGNAAIGYEEHTRAGVVT</sequence>
<accession>A0A8J9YVD9</accession>
<keyword evidence="3" id="KW-1185">Reference proteome</keyword>
<evidence type="ECO:0000313" key="2">
    <source>
        <dbReference type="EMBL" id="CAH1242499.1"/>
    </source>
</evidence>
<organism evidence="2 3">
    <name type="scientific">Branchiostoma lanceolatum</name>
    <name type="common">Common lancelet</name>
    <name type="synonym">Amphioxus lanceolatum</name>
    <dbReference type="NCBI Taxonomy" id="7740"/>
    <lineage>
        <taxon>Eukaryota</taxon>
        <taxon>Metazoa</taxon>
        <taxon>Chordata</taxon>
        <taxon>Cephalochordata</taxon>
        <taxon>Leptocardii</taxon>
        <taxon>Amphioxiformes</taxon>
        <taxon>Branchiostomatidae</taxon>
        <taxon>Branchiostoma</taxon>
    </lineage>
</organism>